<evidence type="ECO:0000313" key="4">
    <source>
        <dbReference type="EMBL" id="ARC76723.1"/>
    </source>
</evidence>
<dbReference type="GO" id="GO:0003677">
    <property type="term" value="F:DNA binding"/>
    <property type="evidence" value="ECO:0007669"/>
    <property type="project" value="InterPro"/>
</dbReference>
<evidence type="ECO:0000256" key="2">
    <source>
        <dbReference type="SAM" id="MobiDB-lite"/>
    </source>
</evidence>
<protein>
    <submittedName>
        <fullName evidence="4">Cid3</fullName>
    </submittedName>
</protein>
<dbReference type="EMBL" id="KY124419">
    <property type="protein sequence ID" value="ARC76723.1"/>
    <property type="molecule type" value="Genomic_DNA"/>
</dbReference>
<dbReference type="PANTHER" id="PTHR45810">
    <property type="entry name" value="HISTONE H3.2"/>
    <property type="match status" value="1"/>
</dbReference>
<dbReference type="GO" id="GO:0046982">
    <property type="term" value="F:protein heterodimerization activity"/>
    <property type="evidence" value="ECO:0007669"/>
    <property type="project" value="InterPro"/>
</dbReference>
<evidence type="ECO:0000256" key="1">
    <source>
        <dbReference type="ARBA" id="ARBA00010343"/>
    </source>
</evidence>
<reference evidence="4" key="1">
    <citation type="journal article" date="2017" name="Mol. Biol. Evol.">
        <title>Recurrent gene duplication leads to diverse repertoires of centromeric histones in Drosophila species.</title>
        <authorList>
            <person name="Kursel L.E."/>
            <person name="Malik H.S."/>
        </authorList>
    </citation>
    <scope>NUCLEOTIDE SEQUENCE</scope>
    <source>
        <strain evidence="4">14028-0541.00</strain>
    </source>
</reference>
<dbReference type="SMART" id="SM00428">
    <property type="entry name" value="H3"/>
    <property type="match status" value="1"/>
</dbReference>
<feature type="domain" description="Core Histone H2A/H2B/H3" evidence="3">
    <location>
        <begin position="97"/>
        <end position="181"/>
    </location>
</feature>
<evidence type="ECO:0000259" key="3">
    <source>
        <dbReference type="Pfam" id="PF00125"/>
    </source>
</evidence>
<dbReference type="PANTHER" id="PTHR45810:SF1">
    <property type="entry name" value="HISTONE H3-LIKE CENTROMERIC PROTEIN A"/>
    <property type="match status" value="1"/>
</dbReference>
<name>A0A1V0HRM4_9MUSC</name>
<dbReference type="Pfam" id="PF00125">
    <property type="entry name" value="Histone"/>
    <property type="match status" value="1"/>
</dbReference>
<organism evidence="4">
    <name type="scientific">Drosophila kanapiae</name>
    <dbReference type="NCBI Taxonomy" id="137072"/>
    <lineage>
        <taxon>Eukaryota</taxon>
        <taxon>Metazoa</taxon>
        <taxon>Ecdysozoa</taxon>
        <taxon>Arthropoda</taxon>
        <taxon>Hexapoda</taxon>
        <taxon>Insecta</taxon>
        <taxon>Pterygota</taxon>
        <taxon>Neoptera</taxon>
        <taxon>Endopterygota</taxon>
        <taxon>Diptera</taxon>
        <taxon>Brachycera</taxon>
        <taxon>Muscomorpha</taxon>
        <taxon>Ephydroidea</taxon>
        <taxon>Drosophilidae</taxon>
        <taxon>Drosophila</taxon>
        <taxon>Sophophora</taxon>
    </lineage>
</organism>
<accession>A0A1V0HRM4</accession>
<gene>
    <name evidence="4" type="primary">Cid3</name>
</gene>
<feature type="compositionally biased region" description="Polar residues" evidence="2">
    <location>
        <begin position="29"/>
        <end position="50"/>
    </location>
</feature>
<dbReference type="InterPro" id="IPR000164">
    <property type="entry name" value="Histone_H3/CENP-A"/>
</dbReference>
<dbReference type="SUPFAM" id="SSF47113">
    <property type="entry name" value="Histone-fold"/>
    <property type="match status" value="1"/>
</dbReference>
<sequence length="190" mass="21986">MEPEDAEDAEDSNNDSHSFQSPEADENNTDYGLNFSSSRLRGQNGNNRRSSTLREEQQPTANHRPDSDQNSGSRQERDSVPAPRRRKQFAPLSRAARMDREIRRMRAHNGPLIPRLPFSRVVRELVQKLTHQPLRITEGALQVLQESMELYLTQRFEDAYLLTLHRGRVTLEARDMGLIAYIVDFKHHKP</sequence>
<feature type="compositionally biased region" description="Acidic residues" evidence="2">
    <location>
        <begin position="1"/>
        <end position="13"/>
    </location>
</feature>
<comment type="similarity">
    <text evidence="1">Belongs to the histone H3 family.</text>
</comment>
<dbReference type="GO" id="GO:0030527">
    <property type="term" value="F:structural constituent of chromatin"/>
    <property type="evidence" value="ECO:0007669"/>
    <property type="project" value="InterPro"/>
</dbReference>
<dbReference type="Gene3D" id="1.10.20.10">
    <property type="entry name" value="Histone, subunit A"/>
    <property type="match status" value="1"/>
</dbReference>
<dbReference type="InterPro" id="IPR007125">
    <property type="entry name" value="H2A/H2B/H3"/>
</dbReference>
<feature type="compositionally biased region" description="Basic and acidic residues" evidence="2">
    <location>
        <begin position="52"/>
        <end position="67"/>
    </location>
</feature>
<feature type="region of interest" description="Disordered" evidence="2">
    <location>
        <begin position="1"/>
        <end position="98"/>
    </location>
</feature>
<dbReference type="GO" id="GO:0000786">
    <property type="term" value="C:nucleosome"/>
    <property type="evidence" value="ECO:0007669"/>
    <property type="project" value="InterPro"/>
</dbReference>
<dbReference type="InterPro" id="IPR009072">
    <property type="entry name" value="Histone-fold"/>
</dbReference>
<dbReference type="AlphaFoldDB" id="A0A1V0HRM4"/>
<proteinExistence type="inferred from homology"/>